<evidence type="ECO:0000313" key="2">
    <source>
        <dbReference type="Proteomes" id="UP000011682"/>
    </source>
</evidence>
<accession>S9P9R2</accession>
<dbReference type="GO" id="GO:0016829">
    <property type="term" value="F:lyase activity"/>
    <property type="evidence" value="ECO:0007669"/>
    <property type="project" value="InterPro"/>
</dbReference>
<name>S9P9R2_CYSF2</name>
<dbReference type="Proteomes" id="UP000011682">
    <property type="component" value="Unassembled WGS sequence"/>
</dbReference>
<dbReference type="InterPro" id="IPR010451">
    <property type="entry name" value="Acetoacetate_decarboxylase"/>
</dbReference>
<dbReference type="SUPFAM" id="SSF160104">
    <property type="entry name" value="Acetoacetate decarboxylase-like"/>
    <property type="match status" value="1"/>
</dbReference>
<proteinExistence type="predicted"/>
<dbReference type="InterPro" id="IPR023375">
    <property type="entry name" value="ADC_dom_sf"/>
</dbReference>
<evidence type="ECO:0000313" key="1">
    <source>
        <dbReference type="EMBL" id="EPX59876.1"/>
    </source>
</evidence>
<comment type="caution">
    <text evidence="1">The sequence shown here is derived from an EMBL/GenBank/DDBJ whole genome shotgun (WGS) entry which is preliminary data.</text>
</comment>
<keyword evidence="2" id="KW-1185">Reference proteome</keyword>
<sequence>MGFVGDWSTRIVTLALPRPSVERMLAREPRLGRDLELLPQGLTPEGSHPVLFSFGTLHRSRMSWSSASSSSLTYEEMAVVVPFVASRRRSARTGTPLPWVYLPRLFLNATVPTVGGWLYWGFNKVLARIGDTQEDPGRYDVRSLVAGTPLLSLRWEAPAQPYQPVSEVPAFQAMQEIHEQSLLGTVGPLLTSAPWTKDWSQGTVRGLSAELRISAPFVPGLEPGHHTCAPLGPEHVLGAYQLRVPFVLSLPQLE</sequence>
<gene>
    <name evidence="1" type="ORF">D187_002620</name>
</gene>
<organism evidence="1 2">
    <name type="scientific">Cystobacter fuscus (strain ATCC 25194 / DSM 2262 / NBRC 100088 / M29)</name>
    <dbReference type="NCBI Taxonomy" id="1242864"/>
    <lineage>
        <taxon>Bacteria</taxon>
        <taxon>Pseudomonadati</taxon>
        <taxon>Myxococcota</taxon>
        <taxon>Myxococcia</taxon>
        <taxon>Myxococcales</taxon>
        <taxon>Cystobacterineae</taxon>
        <taxon>Archangiaceae</taxon>
        <taxon>Cystobacter</taxon>
    </lineage>
</organism>
<dbReference type="RefSeq" id="WP_002629425.1">
    <property type="nucleotide sequence ID" value="NZ_ANAH02000015.1"/>
</dbReference>
<protein>
    <recommendedName>
        <fullName evidence="3">Acetoacetate decarboxylase</fullName>
    </recommendedName>
</protein>
<dbReference type="AlphaFoldDB" id="S9P9R2"/>
<evidence type="ECO:0008006" key="3">
    <source>
        <dbReference type="Google" id="ProtNLM"/>
    </source>
</evidence>
<reference evidence="1" key="1">
    <citation type="submission" date="2013-05" db="EMBL/GenBank/DDBJ databases">
        <title>Genome assembly of Cystobacter fuscus DSM 2262.</title>
        <authorList>
            <person name="Sharma G."/>
            <person name="Khatri I."/>
            <person name="Kaur C."/>
            <person name="Mayilraj S."/>
            <person name="Subramanian S."/>
        </authorList>
    </citation>
    <scope>NUCLEOTIDE SEQUENCE [LARGE SCALE GENOMIC DNA]</scope>
    <source>
        <strain evidence="1">DSM 2262</strain>
    </source>
</reference>
<dbReference type="Pfam" id="PF06314">
    <property type="entry name" value="ADC"/>
    <property type="match status" value="1"/>
</dbReference>
<dbReference type="EMBL" id="ANAH02000015">
    <property type="protein sequence ID" value="EPX59876.1"/>
    <property type="molecule type" value="Genomic_DNA"/>
</dbReference>
<dbReference type="Gene3D" id="2.40.400.10">
    <property type="entry name" value="Acetoacetate decarboxylase-like"/>
    <property type="match status" value="1"/>
</dbReference>